<dbReference type="EnsemblMetazoa" id="GPPI033381-RA">
    <property type="protein sequence ID" value="GPPI033381-PA"/>
    <property type="gene ID" value="GPPI033381"/>
</dbReference>
<sequence length="82" mass="9747">MADWLVSWIGGLIVSFKLNNNYWKEGHTKSHWYNADDCQQLGWRIAQAERTHFQLLQQATRGDKITNCFYRPHDTKIDDHNL</sequence>
<organism evidence="1 2">
    <name type="scientific">Glossina palpalis gambiensis</name>
    <dbReference type="NCBI Taxonomy" id="67801"/>
    <lineage>
        <taxon>Eukaryota</taxon>
        <taxon>Metazoa</taxon>
        <taxon>Ecdysozoa</taxon>
        <taxon>Arthropoda</taxon>
        <taxon>Hexapoda</taxon>
        <taxon>Insecta</taxon>
        <taxon>Pterygota</taxon>
        <taxon>Neoptera</taxon>
        <taxon>Endopterygota</taxon>
        <taxon>Diptera</taxon>
        <taxon>Brachycera</taxon>
        <taxon>Muscomorpha</taxon>
        <taxon>Hippoboscoidea</taxon>
        <taxon>Glossinidae</taxon>
        <taxon>Glossina</taxon>
    </lineage>
</organism>
<name>A0A1B0BKX3_9MUSC</name>
<evidence type="ECO:0000313" key="2">
    <source>
        <dbReference type="Proteomes" id="UP000092460"/>
    </source>
</evidence>
<evidence type="ECO:0000313" key="1">
    <source>
        <dbReference type="EnsemblMetazoa" id="GPPI033381-PA"/>
    </source>
</evidence>
<protein>
    <submittedName>
        <fullName evidence="1">Uncharacterized protein</fullName>
    </submittedName>
</protein>
<dbReference type="VEuPathDB" id="VectorBase:GPPI033381"/>
<dbReference type="Proteomes" id="UP000092460">
    <property type="component" value="Unassembled WGS sequence"/>
</dbReference>
<accession>A0A1B0BKX3</accession>
<dbReference type="AlphaFoldDB" id="A0A1B0BKX3"/>
<keyword evidence="2" id="KW-1185">Reference proteome</keyword>
<reference evidence="1" key="2">
    <citation type="submission" date="2020-05" db="UniProtKB">
        <authorList>
            <consortium name="EnsemblMetazoa"/>
        </authorList>
    </citation>
    <scope>IDENTIFICATION</scope>
    <source>
        <strain evidence="1">IAEA</strain>
    </source>
</reference>
<dbReference type="EMBL" id="JXJN01016100">
    <property type="status" value="NOT_ANNOTATED_CDS"/>
    <property type="molecule type" value="Genomic_DNA"/>
</dbReference>
<proteinExistence type="predicted"/>
<reference evidence="2" key="1">
    <citation type="submission" date="2015-01" db="EMBL/GenBank/DDBJ databases">
        <authorList>
            <person name="Aksoy S."/>
            <person name="Warren W."/>
            <person name="Wilson R.K."/>
        </authorList>
    </citation>
    <scope>NUCLEOTIDE SEQUENCE [LARGE SCALE GENOMIC DNA]</scope>
    <source>
        <strain evidence="2">IAEA</strain>
    </source>
</reference>